<name>A0ABR1F5C7_9ASCO</name>
<accession>A0ABR1F5C7</accession>
<evidence type="ECO:0000313" key="2">
    <source>
        <dbReference type="EMBL" id="KAK7205040.1"/>
    </source>
</evidence>
<feature type="transmembrane region" description="Helical" evidence="1">
    <location>
        <begin position="119"/>
        <end position="146"/>
    </location>
</feature>
<keyword evidence="1" id="KW-0812">Transmembrane</keyword>
<protein>
    <submittedName>
        <fullName evidence="2">Uncharacterized protein</fullName>
    </submittedName>
</protein>
<sequence length="332" mass="38430">MTPDRDEIVEEGVDAVTDRVVPKWPLSRESYPTLQLHLIRTPRVSKKLSFRELMTLLERSPEPEVLLYQAEPHRLYFVALYSLAFVFAVYGLIFVEWAMEESISIFINNYDDLPPVHNAVWLGLRSLVSLAIFALPAVTAVIFFMFPTRLVRRMYYYPATKDLEAHVRFVVHPLLPRRPSPVITLPLSEIDRGRNAGRTKVWTGDGLYGTASRSQFMVFLFEKGKRIPWIVDRQGWFWGDGRVWDVLFGKESVEEAEKGLSGDDIILMERRRRRFEKEQRKKLIAEGKPLPEELLEGDKKEEEFTTPKTIRLLKGYKKVIVDASGGKSKSKK</sequence>
<dbReference type="RefSeq" id="XP_064768073.1">
    <property type="nucleotide sequence ID" value="XM_064912687.1"/>
</dbReference>
<evidence type="ECO:0000256" key="1">
    <source>
        <dbReference type="SAM" id="Phobius"/>
    </source>
</evidence>
<evidence type="ECO:0000313" key="3">
    <source>
        <dbReference type="Proteomes" id="UP001498771"/>
    </source>
</evidence>
<keyword evidence="1" id="KW-1133">Transmembrane helix</keyword>
<organism evidence="2 3">
    <name type="scientific">Myxozyma melibiosi</name>
    <dbReference type="NCBI Taxonomy" id="54550"/>
    <lineage>
        <taxon>Eukaryota</taxon>
        <taxon>Fungi</taxon>
        <taxon>Dikarya</taxon>
        <taxon>Ascomycota</taxon>
        <taxon>Saccharomycotina</taxon>
        <taxon>Lipomycetes</taxon>
        <taxon>Lipomycetales</taxon>
        <taxon>Lipomycetaceae</taxon>
        <taxon>Myxozyma</taxon>
    </lineage>
</organism>
<keyword evidence="3" id="KW-1185">Reference proteome</keyword>
<keyword evidence="1" id="KW-0472">Membrane</keyword>
<dbReference type="Proteomes" id="UP001498771">
    <property type="component" value="Unassembled WGS sequence"/>
</dbReference>
<reference evidence="2 3" key="1">
    <citation type="submission" date="2024-03" db="EMBL/GenBank/DDBJ databases">
        <title>Genome-scale model development and genomic sequencing of the oleaginous clade Lipomyces.</title>
        <authorList>
            <consortium name="Lawrence Berkeley National Laboratory"/>
            <person name="Czajka J.J."/>
            <person name="Han Y."/>
            <person name="Kim J."/>
            <person name="Mondo S.J."/>
            <person name="Hofstad B.A."/>
            <person name="Robles A."/>
            <person name="Haridas S."/>
            <person name="Riley R."/>
            <person name="LaButti K."/>
            <person name="Pangilinan J."/>
            <person name="Andreopoulos W."/>
            <person name="Lipzen A."/>
            <person name="Yan J."/>
            <person name="Wang M."/>
            <person name="Ng V."/>
            <person name="Grigoriev I.V."/>
            <person name="Spatafora J.W."/>
            <person name="Magnuson J.K."/>
            <person name="Baker S.E."/>
            <person name="Pomraning K.R."/>
        </authorList>
    </citation>
    <scope>NUCLEOTIDE SEQUENCE [LARGE SCALE GENOMIC DNA]</scope>
    <source>
        <strain evidence="2 3">Phaff 52-87</strain>
    </source>
</reference>
<dbReference type="GeneID" id="90038199"/>
<feature type="transmembrane region" description="Helical" evidence="1">
    <location>
        <begin position="75"/>
        <end position="99"/>
    </location>
</feature>
<gene>
    <name evidence="2" type="ORF">BZA70DRAFT_278948</name>
</gene>
<comment type="caution">
    <text evidence="2">The sequence shown here is derived from an EMBL/GenBank/DDBJ whole genome shotgun (WGS) entry which is preliminary data.</text>
</comment>
<proteinExistence type="predicted"/>
<dbReference type="EMBL" id="JBBJBU010000006">
    <property type="protein sequence ID" value="KAK7205040.1"/>
    <property type="molecule type" value="Genomic_DNA"/>
</dbReference>